<dbReference type="EMBL" id="MU853369">
    <property type="protein sequence ID" value="KAK4107760.1"/>
    <property type="molecule type" value="Genomic_DNA"/>
</dbReference>
<evidence type="ECO:0000256" key="1">
    <source>
        <dbReference type="SAM" id="Phobius"/>
    </source>
</evidence>
<feature type="transmembrane region" description="Helical" evidence="1">
    <location>
        <begin position="84"/>
        <end position="105"/>
    </location>
</feature>
<keyword evidence="1" id="KW-0472">Membrane</keyword>
<feature type="transmembrane region" description="Helical" evidence="1">
    <location>
        <begin position="469"/>
        <end position="488"/>
    </location>
</feature>
<evidence type="ECO:0000313" key="3">
    <source>
        <dbReference type="Proteomes" id="UP001302812"/>
    </source>
</evidence>
<dbReference type="AlphaFoldDB" id="A0AAN6QCM4"/>
<protein>
    <submittedName>
        <fullName evidence="2">Uncharacterized protein</fullName>
    </submittedName>
</protein>
<reference evidence="2" key="1">
    <citation type="journal article" date="2023" name="Mol. Phylogenet. Evol.">
        <title>Genome-scale phylogeny and comparative genomics of the fungal order Sordariales.</title>
        <authorList>
            <person name="Hensen N."/>
            <person name="Bonometti L."/>
            <person name="Westerberg I."/>
            <person name="Brannstrom I.O."/>
            <person name="Guillou S."/>
            <person name="Cros-Aarteil S."/>
            <person name="Calhoun S."/>
            <person name="Haridas S."/>
            <person name="Kuo A."/>
            <person name="Mondo S."/>
            <person name="Pangilinan J."/>
            <person name="Riley R."/>
            <person name="LaButti K."/>
            <person name="Andreopoulos B."/>
            <person name="Lipzen A."/>
            <person name="Chen C."/>
            <person name="Yan M."/>
            <person name="Daum C."/>
            <person name="Ng V."/>
            <person name="Clum A."/>
            <person name="Steindorff A."/>
            <person name="Ohm R.A."/>
            <person name="Martin F."/>
            <person name="Silar P."/>
            <person name="Natvig D.O."/>
            <person name="Lalanne C."/>
            <person name="Gautier V."/>
            <person name="Ament-Velasquez S.L."/>
            <person name="Kruys A."/>
            <person name="Hutchinson M.I."/>
            <person name="Powell A.J."/>
            <person name="Barry K."/>
            <person name="Miller A.N."/>
            <person name="Grigoriev I.V."/>
            <person name="Debuchy R."/>
            <person name="Gladieux P."/>
            <person name="Hiltunen Thoren M."/>
            <person name="Johannesson H."/>
        </authorList>
    </citation>
    <scope>NUCLEOTIDE SEQUENCE</scope>
    <source>
        <strain evidence="2">CBS 508.74</strain>
    </source>
</reference>
<gene>
    <name evidence="2" type="ORF">N656DRAFT_802364</name>
</gene>
<dbReference type="Proteomes" id="UP001302812">
    <property type="component" value="Unassembled WGS sequence"/>
</dbReference>
<sequence length="585" mass="65885">MSTEGRRWFNLITILLSSLIALTFGSLMGLLGSMVRWHLLAARPGHSLADVDRILGMPQPTGALRLIWSHTIRSRRWTSTTHTALLYLFWTIVGTLSIAALGLTFDLDEDAGVEFPVLITDWSSANFTSTQADQFVGTYDDYPSIVFLDAWAMQKYAALGLLSLNVSTRPPEEWWQDDVASVATNISGQGLDSSIEGNTVTYTYHLKEYQGAERYASTDKVVQSSSSCLGRVVINGGIYEQGERITMPERVGETSPDFLRVLYYFLDYDDRAESFEEIWQSVLWATIIHWDQGWQWNTSTCLTTYIYHRIFLTSNLRLDQERNATFFECHTCLSGVNSDVLRNLPAENSSYVNQLLLQLGVMSEFYTGLDGLSETTALHYHPYSIFGHLNFLEGVASIAEADRGYVSGLTPEMTPESEHLVAHHTARLPMLVLLGAEMKLPKVAKEEGATPRPYVTIALQIRWDRALGVLWAIFSGEILTVIVVVAVCRRTPIPNRNQLTSAWLLKSVSMHLTSEGSSPGETAVRLRYGARLGSDGIYELGLWRVDEEGNGVEDGFPQGQYRYTKEWAAHVDAGLRWRWLRRWLH</sequence>
<keyword evidence="1" id="KW-0812">Transmembrane</keyword>
<evidence type="ECO:0000313" key="2">
    <source>
        <dbReference type="EMBL" id="KAK4107760.1"/>
    </source>
</evidence>
<keyword evidence="1" id="KW-1133">Transmembrane helix</keyword>
<keyword evidence="3" id="KW-1185">Reference proteome</keyword>
<proteinExistence type="predicted"/>
<reference evidence="2" key="2">
    <citation type="submission" date="2023-05" db="EMBL/GenBank/DDBJ databases">
        <authorList>
            <consortium name="Lawrence Berkeley National Laboratory"/>
            <person name="Steindorff A."/>
            <person name="Hensen N."/>
            <person name="Bonometti L."/>
            <person name="Westerberg I."/>
            <person name="Brannstrom I.O."/>
            <person name="Guillou S."/>
            <person name="Cros-Aarteil S."/>
            <person name="Calhoun S."/>
            <person name="Haridas S."/>
            <person name="Kuo A."/>
            <person name="Mondo S."/>
            <person name="Pangilinan J."/>
            <person name="Riley R."/>
            <person name="Labutti K."/>
            <person name="Andreopoulos B."/>
            <person name="Lipzen A."/>
            <person name="Chen C."/>
            <person name="Yanf M."/>
            <person name="Daum C."/>
            <person name="Ng V."/>
            <person name="Clum A."/>
            <person name="Ohm R."/>
            <person name="Martin F."/>
            <person name="Silar P."/>
            <person name="Natvig D."/>
            <person name="Lalanne C."/>
            <person name="Gautier V."/>
            <person name="Ament-Velasquez S.L."/>
            <person name="Kruys A."/>
            <person name="Hutchinson M.I."/>
            <person name="Powell A.J."/>
            <person name="Barry K."/>
            <person name="Miller A.N."/>
            <person name="Grigoriev I.V."/>
            <person name="Debuchy R."/>
            <person name="Gladieux P."/>
            <person name="Thoren M.H."/>
            <person name="Johannesson H."/>
        </authorList>
    </citation>
    <scope>NUCLEOTIDE SEQUENCE</scope>
    <source>
        <strain evidence="2">CBS 508.74</strain>
    </source>
</reference>
<accession>A0AAN6QCM4</accession>
<feature type="transmembrane region" description="Helical" evidence="1">
    <location>
        <begin position="12"/>
        <end position="35"/>
    </location>
</feature>
<dbReference type="RefSeq" id="XP_064665330.1">
    <property type="nucleotide sequence ID" value="XM_064818230.1"/>
</dbReference>
<comment type="caution">
    <text evidence="2">The sequence shown here is derived from an EMBL/GenBank/DDBJ whole genome shotgun (WGS) entry which is preliminary data.</text>
</comment>
<organism evidence="2 3">
    <name type="scientific">Canariomyces notabilis</name>
    <dbReference type="NCBI Taxonomy" id="2074819"/>
    <lineage>
        <taxon>Eukaryota</taxon>
        <taxon>Fungi</taxon>
        <taxon>Dikarya</taxon>
        <taxon>Ascomycota</taxon>
        <taxon>Pezizomycotina</taxon>
        <taxon>Sordariomycetes</taxon>
        <taxon>Sordariomycetidae</taxon>
        <taxon>Sordariales</taxon>
        <taxon>Chaetomiaceae</taxon>
        <taxon>Canariomyces</taxon>
    </lineage>
</organism>
<name>A0AAN6QCM4_9PEZI</name>
<dbReference type="GeneID" id="89942355"/>